<reference evidence="1 2" key="1">
    <citation type="submission" date="2020-08" db="EMBL/GenBank/DDBJ databases">
        <title>Genome public.</title>
        <authorList>
            <person name="Liu C."/>
            <person name="Sun Q."/>
        </authorList>
    </citation>
    <scope>NUCLEOTIDE SEQUENCE [LARGE SCALE GENOMIC DNA]</scope>
    <source>
        <strain evidence="1 2">NSJ-10</strain>
    </source>
</reference>
<evidence type="ECO:0000313" key="1">
    <source>
        <dbReference type="EMBL" id="MBC5663559.1"/>
    </source>
</evidence>
<dbReference type="InterPro" id="IPR014198">
    <property type="entry name" value="Spore_III_AB"/>
</dbReference>
<sequence>MLYIKILGMLLVVAASYGIGKTIGVYQNRRVEDIYELLAFVRMANGHLAYSASEITEIIREGSDKAGGRIGDWLAGLALQFRTEEYASSFEQIWTGSIGCLMEHSYLTDAQIGAVKELGKWLCYMDVDMQIRNLKLWEHNMQAEYEEQKDRARRINKVSRSLGLLGGIFLIILIG</sequence>
<organism evidence="1 2">
    <name type="scientific">Coprococcus hominis</name>
    <name type="common">ex Liu et al. 2022</name>
    <dbReference type="NCBI Taxonomy" id="2763039"/>
    <lineage>
        <taxon>Bacteria</taxon>
        <taxon>Bacillati</taxon>
        <taxon>Bacillota</taxon>
        <taxon>Clostridia</taxon>
        <taxon>Lachnospirales</taxon>
        <taxon>Lachnospiraceae</taxon>
        <taxon>Coprococcus</taxon>
    </lineage>
</organism>
<dbReference type="AlphaFoldDB" id="A0A8I0AQH3"/>
<comment type="caution">
    <text evidence="1">The sequence shown here is derived from an EMBL/GenBank/DDBJ whole genome shotgun (WGS) entry which is preliminary data.</text>
</comment>
<name>A0A8I0AQH3_9FIRM</name>
<gene>
    <name evidence="1" type="ORF">H8S09_11880</name>
</gene>
<protein>
    <submittedName>
        <fullName evidence="1">Stage III sporulation protein AB</fullName>
    </submittedName>
</protein>
<dbReference type="RefSeq" id="WP_186847905.1">
    <property type="nucleotide sequence ID" value="NZ_JACOOX010000006.1"/>
</dbReference>
<keyword evidence="2" id="KW-1185">Reference proteome</keyword>
<dbReference type="Proteomes" id="UP000615234">
    <property type="component" value="Unassembled WGS sequence"/>
</dbReference>
<dbReference type="EMBL" id="JACOOX010000006">
    <property type="protein sequence ID" value="MBC5663559.1"/>
    <property type="molecule type" value="Genomic_DNA"/>
</dbReference>
<dbReference type="Pfam" id="PF09548">
    <property type="entry name" value="Spore_III_AB"/>
    <property type="match status" value="1"/>
</dbReference>
<evidence type="ECO:0000313" key="2">
    <source>
        <dbReference type="Proteomes" id="UP000615234"/>
    </source>
</evidence>
<accession>A0A8I0AQH3</accession>
<proteinExistence type="predicted"/>